<organism evidence="13">
    <name type="scientific">Lepeophtheirus salmonis</name>
    <name type="common">Salmon louse</name>
    <name type="synonym">Caligus salmonis</name>
    <dbReference type="NCBI Taxonomy" id="72036"/>
    <lineage>
        <taxon>Eukaryota</taxon>
        <taxon>Metazoa</taxon>
        <taxon>Ecdysozoa</taxon>
        <taxon>Arthropoda</taxon>
        <taxon>Crustacea</taxon>
        <taxon>Multicrustacea</taxon>
        <taxon>Hexanauplia</taxon>
        <taxon>Copepoda</taxon>
        <taxon>Siphonostomatoida</taxon>
        <taxon>Caligidae</taxon>
        <taxon>Lepeophtheirus</taxon>
    </lineage>
</organism>
<evidence type="ECO:0000313" key="13">
    <source>
        <dbReference type="EMBL" id="CDW24501.1"/>
    </source>
</evidence>
<dbReference type="GO" id="GO:0007064">
    <property type="term" value="P:mitotic sister chromatid cohesion"/>
    <property type="evidence" value="ECO:0007669"/>
    <property type="project" value="InterPro"/>
</dbReference>
<keyword evidence="5" id="KW-0498">Mitosis</keyword>
<dbReference type="InterPro" id="IPR011990">
    <property type="entry name" value="TPR-like_helical_dom_sf"/>
</dbReference>
<dbReference type="SUPFAM" id="SSF48452">
    <property type="entry name" value="TPR-like"/>
    <property type="match status" value="1"/>
</dbReference>
<dbReference type="RefSeq" id="XP_040566701.1">
    <property type="nucleotide sequence ID" value="XM_040710767.2"/>
</dbReference>
<evidence type="ECO:0000256" key="11">
    <source>
        <dbReference type="ARBA" id="ARBA00030523"/>
    </source>
</evidence>
<evidence type="ECO:0000256" key="2">
    <source>
        <dbReference type="ARBA" id="ARBA00008585"/>
    </source>
</evidence>
<keyword evidence="4" id="KW-0132">Cell division</keyword>
<keyword evidence="7" id="KW-0159">Chromosome partition</keyword>
<dbReference type="OrthoDB" id="5565328at2759"/>
<evidence type="ECO:0000256" key="6">
    <source>
        <dbReference type="ARBA" id="ARBA00022803"/>
    </source>
</evidence>
<comment type="subcellular location">
    <subcellularLocation>
        <location evidence="1">Nucleus</location>
        <location evidence="1">Nucleoplasm</location>
    </subcellularLocation>
</comment>
<dbReference type="GeneID" id="121116514"/>
<comment type="function">
    <text evidence="10">Required for association of the cohesin complex with chromatin during interphase. Plays a role in sister chromatid cohesion and normal progression through prometaphase.</text>
</comment>
<accession>A0A0K2TGB1</accession>
<feature type="compositionally biased region" description="Polar residues" evidence="12">
    <location>
        <begin position="611"/>
        <end position="632"/>
    </location>
</feature>
<dbReference type="PANTHER" id="PTHR21394">
    <property type="entry name" value="MAU2 CHROMATID COHESION FACTOR HOMOLOG"/>
    <property type="match status" value="1"/>
</dbReference>
<evidence type="ECO:0000256" key="5">
    <source>
        <dbReference type="ARBA" id="ARBA00022776"/>
    </source>
</evidence>
<dbReference type="Pfam" id="PF10345">
    <property type="entry name" value="Cohesin_load"/>
    <property type="match status" value="1"/>
</dbReference>
<dbReference type="GO" id="GO:0007059">
    <property type="term" value="P:chromosome segregation"/>
    <property type="evidence" value="ECO:0007669"/>
    <property type="project" value="UniProtKB-KW"/>
</dbReference>
<reference evidence="13" key="1">
    <citation type="submission" date="2014-05" db="EMBL/GenBank/DDBJ databases">
        <authorList>
            <person name="Chronopoulou M."/>
        </authorList>
    </citation>
    <scope>NUCLEOTIDE SEQUENCE</scope>
    <source>
        <tissue evidence="13">Whole organism</tissue>
    </source>
</reference>
<dbReference type="GO" id="GO:0005654">
    <property type="term" value="C:nucleoplasm"/>
    <property type="evidence" value="ECO:0007669"/>
    <property type="project" value="UniProtKB-SubCell"/>
</dbReference>
<evidence type="ECO:0000256" key="9">
    <source>
        <dbReference type="ARBA" id="ARBA00023306"/>
    </source>
</evidence>
<dbReference type="CTD" id="23383"/>
<dbReference type="GO" id="GO:0051301">
    <property type="term" value="P:cell division"/>
    <property type="evidence" value="ECO:0007669"/>
    <property type="project" value="UniProtKB-KW"/>
</dbReference>
<feature type="region of interest" description="Disordered" evidence="12">
    <location>
        <begin position="602"/>
        <end position="632"/>
    </location>
</feature>
<evidence type="ECO:0000256" key="1">
    <source>
        <dbReference type="ARBA" id="ARBA00004642"/>
    </source>
</evidence>
<evidence type="ECO:0000256" key="12">
    <source>
        <dbReference type="SAM" id="MobiDB-lite"/>
    </source>
</evidence>
<dbReference type="Gene3D" id="1.25.40.10">
    <property type="entry name" value="Tetratricopeptide repeat domain"/>
    <property type="match status" value="1"/>
</dbReference>
<dbReference type="EMBL" id="HACA01007140">
    <property type="protein sequence ID" value="CDW24501.1"/>
    <property type="molecule type" value="Transcribed_RNA"/>
</dbReference>
<keyword evidence="9" id="KW-0131">Cell cycle</keyword>
<evidence type="ECO:0000256" key="7">
    <source>
        <dbReference type="ARBA" id="ARBA00022829"/>
    </source>
</evidence>
<evidence type="ECO:0000256" key="8">
    <source>
        <dbReference type="ARBA" id="ARBA00023242"/>
    </source>
</evidence>
<keyword evidence="6" id="KW-0802">TPR repeat</keyword>
<dbReference type="FunFam" id="1.25.40.10:FF:000977">
    <property type="entry name" value="MAU2 chromatid cohesion factor homolog"/>
    <property type="match status" value="1"/>
</dbReference>
<dbReference type="KEGG" id="lsm:121116514"/>
<keyword evidence="8" id="KW-0539">Nucleus</keyword>
<comment type="similarity">
    <text evidence="2">Belongs to the SCC4/mau-2 family.</text>
</comment>
<name>A0A0K2TGB1_LEPSM</name>
<proteinExistence type="inferred from homology"/>
<evidence type="ECO:0000256" key="4">
    <source>
        <dbReference type="ARBA" id="ARBA00022618"/>
    </source>
</evidence>
<dbReference type="AlphaFoldDB" id="A0A0K2TGB1"/>
<protein>
    <recommendedName>
        <fullName evidence="3">MAU2 chromatid cohesion factor homolog</fullName>
    </recommendedName>
    <alternativeName>
        <fullName evidence="11">Cohesin loading complex subunit SCC4 homolog</fullName>
    </alternativeName>
</protein>
<dbReference type="InterPro" id="IPR019440">
    <property type="entry name" value="MAU2"/>
</dbReference>
<sequence>MATGSDPPSVVALLGLSAHFIRSQGDVKSGIRCLQGIFSLGRPDLSPVIEARTHLQLGSLLLKESHNTDLAKHHIEQAWYQSQNIPGLEDVTFESGSVLALLFESQGGLTHAKQILKKTLETSQRHPYWHIRLLFQLASVHVFEKDLVSAVSILGAGTDYANMFKAYYTRVLFSLSKAMLLLLERNFSEANIILHQTGPLIEMWISTNSHQKEAVAKYQKEYLHMFFLVLQVCYYLMMGQVKSVKVVLKQLQQSIQTITSPGWPSDEEMISNNIADNFQWLSKEHLCILVYLVTVMHSMQAGYMDKAQKYTDKAIAQIEKMKSGGKDFPLQSGAILSTFHVLLLEHIIQCRLVTGNKSGAVQELGHLCRLLETNAFLLLRHRTQLHTLLGLYAMSMNCMDAAENQFNAALRTSQERELWTFANLNLAIVYVRSRRDGDFLALLDRISPEKLPSNSHSLQAAAYYIQGLQSFFAAKYNDSKRYLRETLKMANAEDLNRLTSCSLVLLGHIFLSLGNSRESLNMVNPAMQLASKIPDLHVQLWASAILKDLNQLTGDHLREQEGLLMHNNYSQILLKDHFKATQLPEHNLVHWTDGPFPSFASSDNHLEAVPPTTSDAGLSSSSFPMPTHQRQY</sequence>
<evidence type="ECO:0000256" key="10">
    <source>
        <dbReference type="ARBA" id="ARBA00025632"/>
    </source>
</evidence>
<evidence type="ECO:0000256" key="3">
    <source>
        <dbReference type="ARBA" id="ARBA00017198"/>
    </source>
</evidence>